<dbReference type="InterPro" id="IPR001647">
    <property type="entry name" value="HTH_TetR"/>
</dbReference>
<dbReference type="PANTHER" id="PTHR30055:SF175">
    <property type="entry name" value="HTH-TYPE TRANSCRIPTIONAL REPRESSOR KSTR2"/>
    <property type="match status" value="1"/>
</dbReference>
<sequence length="196" mass="23236">MTENIRAKILAEALREIDQHGAEFHMDDLARQLRISKRTLYEYFSSKQEIVEQAIISFFDPIYEYHQKLLDDKTMTCEEKIIAFFEIPNKNWKVLSVRNICELLEKMPDVYERLESRYQKDWSLLEQILDEAQQTGEFKPFDKVLLLRMLHSASDDILEYFNDVNQDSSFSAYMKRCVEVLLYGIKNQESKEIGGN</sequence>
<keyword evidence="1" id="KW-0678">Repressor</keyword>
<keyword evidence="2" id="KW-0805">Transcription regulation</keyword>
<evidence type="ECO:0000256" key="1">
    <source>
        <dbReference type="ARBA" id="ARBA00022491"/>
    </source>
</evidence>
<dbReference type="Gene3D" id="1.10.357.10">
    <property type="entry name" value="Tetracycline Repressor, domain 2"/>
    <property type="match status" value="1"/>
</dbReference>
<evidence type="ECO:0000256" key="4">
    <source>
        <dbReference type="ARBA" id="ARBA00023163"/>
    </source>
</evidence>
<accession>A0ABT1SSJ4</accession>
<feature type="DNA-binding region" description="H-T-H motif" evidence="5">
    <location>
        <begin position="25"/>
        <end position="44"/>
    </location>
</feature>
<dbReference type="InterPro" id="IPR009057">
    <property type="entry name" value="Homeodomain-like_sf"/>
</dbReference>
<evidence type="ECO:0000259" key="6">
    <source>
        <dbReference type="PROSITE" id="PS50977"/>
    </source>
</evidence>
<evidence type="ECO:0000313" key="8">
    <source>
        <dbReference type="Proteomes" id="UP001206692"/>
    </source>
</evidence>
<organism evidence="7 8">
    <name type="scientific">Megasphaera massiliensis</name>
    <dbReference type="NCBI Taxonomy" id="1232428"/>
    <lineage>
        <taxon>Bacteria</taxon>
        <taxon>Bacillati</taxon>
        <taxon>Bacillota</taxon>
        <taxon>Negativicutes</taxon>
        <taxon>Veillonellales</taxon>
        <taxon>Veillonellaceae</taxon>
        <taxon>Megasphaera</taxon>
    </lineage>
</organism>
<keyword evidence="8" id="KW-1185">Reference proteome</keyword>
<dbReference type="PROSITE" id="PS50977">
    <property type="entry name" value="HTH_TETR_2"/>
    <property type="match status" value="1"/>
</dbReference>
<dbReference type="Gene3D" id="1.10.10.60">
    <property type="entry name" value="Homeodomain-like"/>
    <property type="match status" value="1"/>
</dbReference>
<dbReference type="SUPFAM" id="SSF46689">
    <property type="entry name" value="Homeodomain-like"/>
    <property type="match status" value="1"/>
</dbReference>
<dbReference type="RefSeq" id="WP_062411541.1">
    <property type="nucleotide sequence ID" value="NZ_JAJCIO010000007.1"/>
</dbReference>
<dbReference type="Proteomes" id="UP001206692">
    <property type="component" value="Unassembled WGS sequence"/>
</dbReference>
<gene>
    <name evidence="7" type="ORF">NE675_06020</name>
</gene>
<reference evidence="7 8" key="1">
    <citation type="submission" date="2022-06" db="EMBL/GenBank/DDBJ databases">
        <title>Isolation of gut microbiota from human fecal samples.</title>
        <authorList>
            <person name="Pamer E.G."/>
            <person name="Barat B."/>
            <person name="Waligurski E."/>
            <person name="Medina S."/>
            <person name="Paddock L."/>
            <person name="Mostad J."/>
        </authorList>
    </citation>
    <scope>NUCLEOTIDE SEQUENCE [LARGE SCALE GENOMIC DNA]</scope>
    <source>
        <strain evidence="7 8">DFI.1.1</strain>
    </source>
</reference>
<feature type="domain" description="HTH tetR-type" evidence="6">
    <location>
        <begin position="3"/>
        <end position="62"/>
    </location>
</feature>
<dbReference type="PRINTS" id="PR00455">
    <property type="entry name" value="HTHTETR"/>
</dbReference>
<keyword evidence="4" id="KW-0804">Transcription</keyword>
<evidence type="ECO:0000256" key="5">
    <source>
        <dbReference type="PROSITE-ProRule" id="PRU00335"/>
    </source>
</evidence>
<protein>
    <submittedName>
        <fullName evidence="7">TetR/AcrR family transcriptional regulator</fullName>
    </submittedName>
</protein>
<evidence type="ECO:0000256" key="2">
    <source>
        <dbReference type="ARBA" id="ARBA00023015"/>
    </source>
</evidence>
<dbReference type="SUPFAM" id="SSF48498">
    <property type="entry name" value="Tetracyclin repressor-like, C-terminal domain"/>
    <property type="match status" value="1"/>
</dbReference>
<proteinExistence type="predicted"/>
<dbReference type="EMBL" id="JANGEW010000009">
    <property type="protein sequence ID" value="MCQ5342588.1"/>
    <property type="molecule type" value="Genomic_DNA"/>
</dbReference>
<dbReference type="InterPro" id="IPR050109">
    <property type="entry name" value="HTH-type_TetR-like_transc_reg"/>
</dbReference>
<evidence type="ECO:0000313" key="7">
    <source>
        <dbReference type="EMBL" id="MCQ5342588.1"/>
    </source>
</evidence>
<comment type="caution">
    <text evidence="7">The sequence shown here is derived from an EMBL/GenBank/DDBJ whole genome shotgun (WGS) entry which is preliminary data.</text>
</comment>
<dbReference type="InterPro" id="IPR036271">
    <property type="entry name" value="Tet_transcr_reg_TetR-rel_C_sf"/>
</dbReference>
<keyword evidence="3 5" id="KW-0238">DNA-binding</keyword>
<dbReference type="PANTHER" id="PTHR30055">
    <property type="entry name" value="HTH-TYPE TRANSCRIPTIONAL REGULATOR RUTR"/>
    <property type="match status" value="1"/>
</dbReference>
<dbReference type="Pfam" id="PF00440">
    <property type="entry name" value="TetR_N"/>
    <property type="match status" value="1"/>
</dbReference>
<name>A0ABT1SSJ4_9FIRM</name>
<evidence type="ECO:0000256" key="3">
    <source>
        <dbReference type="ARBA" id="ARBA00023125"/>
    </source>
</evidence>